<protein>
    <submittedName>
        <fullName evidence="1">Uncharacterized protein</fullName>
    </submittedName>
</protein>
<evidence type="ECO:0000313" key="2">
    <source>
        <dbReference type="Proteomes" id="UP000185839"/>
    </source>
</evidence>
<proteinExistence type="predicted"/>
<reference evidence="2" key="1">
    <citation type="submission" date="2017-01" db="EMBL/GenBank/DDBJ databases">
        <authorList>
            <person name="Varghese N."/>
            <person name="Submissions S."/>
        </authorList>
    </citation>
    <scope>NUCLEOTIDE SEQUENCE [LARGE SCALE GENOMIC DNA]</scope>
    <source>
        <strain evidence="2">DSM 23145</strain>
    </source>
</reference>
<dbReference type="AlphaFoldDB" id="A0A1N7MJ18"/>
<name>A0A1N7MJ18_9FLAO</name>
<organism evidence="1 2">
    <name type="scientific">Kaistella chaponensis</name>
    <dbReference type="NCBI Taxonomy" id="713588"/>
    <lineage>
        <taxon>Bacteria</taxon>
        <taxon>Pseudomonadati</taxon>
        <taxon>Bacteroidota</taxon>
        <taxon>Flavobacteriia</taxon>
        <taxon>Flavobacteriales</taxon>
        <taxon>Weeksellaceae</taxon>
        <taxon>Chryseobacterium group</taxon>
        <taxon>Kaistella</taxon>
    </lineage>
</organism>
<sequence length="62" mass="7003">MIGSDVLSRQNPISRYVGDDGQLGRCAKCNEVVLKCPKCDHINRRFYEDNVCCECGKAFIHP</sequence>
<keyword evidence="2" id="KW-1185">Reference proteome</keyword>
<dbReference type="Proteomes" id="UP000185839">
    <property type="component" value="Unassembled WGS sequence"/>
</dbReference>
<dbReference type="EMBL" id="FTOI01000009">
    <property type="protein sequence ID" value="SIS86062.1"/>
    <property type="molecule type" value="Genomic_DNA"/>
</dbReference>
<accession>A0A1N7MJ18</accession>
<evidence type="ECO:0000313" key="1">
    <source>
        <dbReference type="EMBL" id="SIS86062.1"/>
    </source>
</evidence>
<dbReference type="STRING" id="713588.SAMN05421789_1092"/>
<gene>
    <name evidence="1" type="ORF">SAMN05421789_1092</name>
</gene>